<dbReference type="EMBL" id="FTOD01000010">
    <property type="protein sequence ID" value="SIT01269.1"/>
    <property type="molecule type" value="Genomic_DNA"/>
</dbReference>
<dbReference type="Pfam" id="PF26149">
    <property type="entry name" value="YuzK"/>
    <property type="match status" value="1"/>
</dbReference>
<organism evidence="1 2">
    <name type="scientific">Kroppenstedtia eburnea</name>
    <dbReference type="NCBI Taxonomy" id="714067"/>
    <lineage>
        <taxon>Bacteria</taxon>
        <taxon>Bacillati</taxon>
        <taxon>Bacillota</taxon>
        <taxon>Bacilli</taxon>
        <taxon>Bacillales</taxon>
        <taxon>Thermoactinomycetaceae</taxon>
        <taxon>Kroppenstedtia</taxon>
    </lineage>
</organism>
<dbReference type="Proteomes" id="UP000186795">
    <property type="component" value="Unassembled WGS sequence"/>
</dbReference>
<sequence>MFSSHNMSFPEYVHSLDKKMEVEKRREQEYRKAKQWLMEAGV</sequence>
<keyword evidence="2" id="KW-1185">Reference proteome</keyword>
<evidence type="ECO:0000313" key="1">
    <source>
        <dbReference type="EMBL" id="SIT01269.1"/>
    </source>
</evidence>
<accession>A0A1N7NSQ9</accession>
<gene>
    <name evidence="1" type="ORF">SAMN05421790_11023</name>
</gene>
<proteinExistence type="predicted"/>
<reference evidence="2" key="1">
    <citation type="submission" date="2017-01" db="EMBL/GenBank/DDBJ databases">
        <authorList>
            <person name="Varghese N."/>
            <person name="Submissions S."/>
        </authorList>
    </citation>
    <scope>NUCLEOTIDE SEQUENCE [LARGE SCALE GENOMIC DNA]</scope>
    <source>
        <strain evidence="2">DSM 45196</strain>
    </source>
</reference>
<name>A0A1N7NSQ9_9BACL</name>
<dbReference type="AlphaFoldDB" id="A0A1N7NSQ9"/>
<protein>
    <submittedName>
        <fullName evidence="1">Uncharacterized protein</fullName>
    </submittedName>
</protein>
<evidence type="ECO:0000313" key="2">
    <source>
        <dbReference type="Proteomes" id="UP000186795"/>
    </source>
</evidence>
<dbReference type="InterPro" id="IPR058676">
    <property type="entry name" value="YuzK"/>
</dbReference>